<dbReference type="Proteomes" id="UP000070394">
    <property type="component" value="Unassembled WGS sequence"/>
</dbReference>
<accession>A0A133ZY77</accession>
<feature type="compositionally biased region" description="Polar residues" evidence="1">
    <location>
        <begin position="38"/>
        <end position="50"/>
    </location>
</feature>
<feature type="region of interest" description="Disordered" evidence="1">
    <location>
        <begin position="38"/>
        <end position="58"/>
    </location>
</feature>
<dbReference type="PATRIC" id="fig|467210.3.peg.583"/>
<organism evidence="2 3">
    <name type="scientific">Lachnoanaerobaculum saburreum</name>
    <dbReference type="NCBI Taxonomy" id="467210"/>
    <lineage>
        <taxon>Bacteria</taxon>
        <taxon>Bacillati</taxon>
        <taxon>Bacillota</taxon>
        <taxon>Clostridia</taxon>
        <taxon>Lachnospirales</taxon>
        <taxon>Lachnospiraceae</taxon>
        <taxon>Lachnoanaerobaculum</taxon>
    </lineage>
</organism>
<gene>
    <name evidence="2" type="ORF">HMPREF1866_00590</name>
</gene>
<dbReference type="AlphaFoldDB" id="A0A133ZY77"/>
<evidence type="ECO:0000313" key="3">
    <source>
        <dbReference type="Proteomes" id="UP000070394"/>
    </source>
</evidence>
<sequence>MGKARKENNMIKRKLFVAGMTAFAITTATGIAALASQGGANRNSKKTNPVRSLEPETTKCTDRALIKQTTSLMKSLYFRESRMKRL</sequence>
<reference evidence="3" key="1">
    <citation type="submission" date="2016-01" db="EMBL/GenBank/DDBJ databases">
        <authorList>
            <person name="Mitreva M."/>
            <person name="Pepin K.H."/>
            <person name="Mihindukulasuriya K.A."/>
            <person name="Fulton R."/>
            <person name="Fronick C."/>
            <person name="O'Laughlin M."/>
            <person name="Miner T."/>
            <person name="Herter B."/>
            <person name="Rosa B.A."/>
            <person name="Cordes M."/>
            <person name="Tomlinson C."/>
            <person name="Wollam A."/>
            <person name="Palsikar V.B."/>
            <person name="Mardis E.R."/>
            <person name="Wilson R.K."/>
        </authorList>
    </citation>
    <scope>NUCLEOTIDE SEQUENCE [LARGE SCALE GENOMIC DNA]</scope>
    <source>
        <strain evidence="3">DNF00896</strain>
    </source>
</reference>
<comment type="caution">
    <text evidence="2">The sequence shown here is derived from an EMBL/GenBank/DDBJ whole genome shotgun (WGS) entry which is preliminary data.</text>
</comment>
<dbReference type="STRING" id="467210.HMPREF1866_00590"/>
<protein>
    <submittedName>
        <fullName evidence="2">Uncharacterized protein</fullName>
    </submittedName>
</protein>
<evidence type="ECO:0000313" key="2">
    <source>
        <dbReference type="EMBL" id="KXB60405.1"/>
    </source>
</evidence>
<dbReference type="EMBL" id="LSDA01000014">
    <property type="protein sequence ID" value="KXB60405.1"/>
    <property type="molecule type" value="Genomic_DNA"/>
</dbReference>
<evidence type="ECO:0000256" key="1">
    <source>
        <dbReference type="SAM" id="MobiDB-lite"/>
    </source>
</evidence>
<keyword evidence="3" id="KW-1185">Reference proteome</keyword>
<proteinExistence type="predicted"/>
<name>A0A133ZY77_9FIRM</name>